<evidence type="ECO:0000313" key="2">
    <source>
        <dbReference type="Proteomes" id="UP001234989"/>
    </source>
</evidence>
<dbReference type="EMBL" id="CP133615">
    <property type="protein sequence ID" value="WMV24638.1"/>
    <property type="molecule type" value="Genomic_DNA"/>
</dbReference>
<proteinExistence type="predicted"/>
<protein>
    <submittedName>
        <fullName evidence="1">Uncharacterized protein</fullName>
    </submittedName>
</protein>
<organism evidence="1 2">
    <name type="scientific">Solanum verrucosum</name>
    <dbReference type="NCBI Taxonomy" id="315347"/>
    <lineage>
        <taxon>Eukaryota</taxon>
        <taxon>Viridiplantae</taxon>
        <taxon>Streptophyta</taxon>
        <taxon>Embryophyta</taxon>
        <taxon>Tracheophyta</taxon>
        <taxon>Spermatophyta</taxon>
        <taxon>Magnoliopsida</taxon>
        <taxon>eudicotyledons</taxon>
        <taxon>Gunneridae</taxon>
        <taxon>Pentapetalae</taxon>
        <taxon>asterids</taxon>
        <taxon>lamiids</taxon>
        <taxon>Solanales</taxon>
        <taxon>Solanaceae</taxon>
        <taxon>Solanoideae</taxon>
        <taxon>Solaneae</taxon>
        <taxon>Solanum</taxon>
    </lineage>
</organism>
<gene>
    <name evidence="1" type="ORF">MTR67_018023</name>
</gene>
<keyword evidence="2" id="KW-1185">Reference proteome</keyword>
<evidence type="ECO:0000313" key="1">
    <source>
        <dbReference type="EMBL" id="WMV24638.1"/>
    </source>
</evidence>
<dbReference type="Proteomes" id="UP001234989">
    <property type="component" value="Chromosome 4"/>
</dbReference>
<accession>A0AAF0TSY1</accession>
<name>A0AAF0TSY1_SOLVR</name>
<feature type="non-terminal residue" evidence="1">
    <location>
        <position position="1"/>
    </location>
</feature>
<dbReference type="AlphaFoldDB" id="A0AAF0TSY1"/>
<reference evidence="1" key="1">
    <citation type="submission" date="2023-08" db="EMBL/GenBank/DDBJ databases">
        <title>A de novo genome assembly of Solanum verrucosum Schlechtendal, a Mexican diploid species geographically isolated from the other diploid A-genome species in potato relatives.</title>
        <authorList>
            <person name="Hosaka K."/>
        </authorList>
    </citation>
    <scope>NUCLEOTIDE SEQUENCE</scope>
    <source>
        <tissue evidence="1">Young leaves</tissue>
    </source>
</reference>
<sequence length="121" mass="13856">LGNSSFGVVRRRLSLAFSVVVLCVIGRYSTPSRNYSAKHQLLLSSPFLSFFFRASRTRTKGRVRPFGESPSVLGDAHASAFLFLFALKCPCFHQNFKYLKLESFHQILRQNKHLRTLFLSK</sequence>